<gene>
    <name evidence="1" type="ORF">B0T24DRAFT_598102</name>
</gene>
<sequence>MSLVGPRQEGESVRPWVDILQEKFYKADIDIWDMPQEGGSFFQGRVGSVHISVYVQSLQEWHQLCARFTKILVVRGRQKLNAANNQGYSTAKRIIIPASIGIIRALDLMIQALDAKYLQPQEQSATFESVCSEDYGPDTEYQVDPGHLFDHPLRGREMNMKLCEWAKDRACGLVTKVKKVVYVDDISDDDYCEDEPPAQAVGDAADDNIEDPDDADFKKLNGMHQKFIIYSSTVEGFNAAWSMMQREFTRT</sequence>
<comment type="caution">
    <text evidence="1">The sequence shown here is derived from an EMBL/GenBank/DDBJ whole genome shotgun (WGS) entry which is preliminary data.</text>
</comment>
<dbReference type="Proteomes" id="UP001287356">
    <property type="component" value="Unassembled WGS sequence"/>
</dbReference>
<keyword evidence="2" id="KW-1185">Reference proteome</keyword>
<organism evidence="1 2">
    <name type="scientific">Lasiosphaeria ovina</name>
    <dbReference type="NCBI Taxonomy" id="92902"/>
    <lineage>
        <taxon>Eukaryota</taxon>
        <taxon>Fungi</taxon>
        <taxon>Dikarya</taxon>
        <taxon>Ascomycota</taxon>
        <taxon>Pezizomycotina</taxon>
        <taxon>Sordariomycetes</taxon>
        <taxon>Sordariomycetidae</taxon>
        <taxon>Sordariales</taxon>
        <taxon>Lasiosphaeriaceae</taxon>
        <taxon>Lasiosphaeria</taxon>
    </lineage>
</organism>
<protein>
    <submittedName>
        <fullName evidence="1">Uncharacterized protein</fullName>
    </submittedName>
</protein>
<evidence type="ECO:0000313" key="1">
    <source>
        <dbReference type="EMBL" id="KAK3364770.1"/>
    </source>
</evidence>
<dbReference type="AlphaFoldDB" id="A0AAE0MZL4"/>
<reference evidence="1" key="1">
    <citation type="journal article" date="2023" name="Mol. Phylogenet. Evol.">
        <title>Genome-scale phylogeny and comparative genomics of the fungal order Sordariales.</title>
        <authorList>
            <person name="Hensen N."/>
            <person name="Bonometti L."/>
            <person name="Westerberg I."/>
            <person name="Brannstrom I.O."/>
            <person name="Guillou S."/>
            <person name="Cros-Aarteil S."/>
            <person name="Calhoun S."/>
            <person name="Haridas S."/>
            <person name="Kuo A."/>
            <person name="Mondo S."/>
            <person name="Pangilinan J."/>
            <person name="Riley R."/>
            <person name="LaButti K."/>
            <person name="Andreopoulos B."/>
            <person name="Lipzen A."/>
            <person name="Chen C."/>
            <person name="Yan M."/>
            <person name="Daum C."/>
            <person name="Ng V."/>
            <person name="Clum A."/>
            <person name="Steindorff A."/>
            <person name="Ohm R.A."/>
            <person name="Martin F."/>
            <person name="Silar P."/>
            <person name="Natvig D.O."/>
            <person name="Lalanne C."/>
            <person name="Gautier V."/>
            <person name="Ament-Velasquez S.L."/>
            <person name="Kruys A."/>
            <person name="Hutchinson M.I."/>
            <person name="Powell A.J."/>
            <person name="Barry K."/>
            <person name="Miller A.N."/>
            <person name="Grigoriev I.V."/>
            <person name="Debuchy R."/>
            <person name="Gladieux P."/>
            <person name="Hiltunen Thoren M."/>
            <person name="Johannesson H."/>
        </authorList>
    </citation>
    <scope>NUCLEOTIDE SEQUENCE</scope>
    <source>
        <strain evidence="1">CBS 958.72</strain>
    </source>
</reference>
<reference evidence="1" key="2">
    <citation type="submission" date="2023-06" db="EMBL/GenBank/DDBJ databases">
        <authorList>
            <consortium name="Lawrence Berkeley National Laboratory"/>
            <person name="Haridas S."/>
            <person name="Hensen N."/>
            <person name="Bonometti L."/>
            <person name="Westerberg I."/>
            <person name="Brannstrom I.O."/>
            <person name="Guillou S."/>
            <person name="Cros-Aarteil S."/>
            <person name="Calhoun S."/>
            <person name="Kuo A."/>
            <person name="Mondo S."/>
            <person name="Pangilinan J."/>
            <person name="Riley R."/>
            <person name="Labutti K."/>
            <person name="Andreopoulos B."/>
            <person name="Lipzen A."/>
            <person name="Chen C."/>
            <person name="Yanf M."/>
            <person name="Daum C."/>
            <person name="Ng V."/>
            <person name="Clum A."/>
            <person name="Steindorff A."/>
            <person name="Ohm R."/>
            <person name="Martin F."/>
            <person name="Silar P."/>
            <person name="Natvig D."/>
            <person name="Lalanne C."/>
            <person name="Gautier V."/>
            <person name="Ament-Velasquez S.L."/>
            <person name="Kruys A."/>
            <person name="Hutchinson M.I."/>
            <person name="Powell A.J."/>
            <person name="Barry K."/>
            <person name="Miller A.N."/>
            <person name="Grigoriev I.V."/>
            <person name="Debuchy R."/>
            <person name="Gladieux P."/>
            <person name="Thoren M.H."/>
            <person name="Johannesson H."/>
        </authorList>
    </citation>
    <scope>NUCLEOTIDE SEQUENCE</scope>
    <source>
        <strain evidence="1">CBS 958.72</strain>
    </source>
</reference>
<proteinExistence type="predicted"/>
<accession>A0AAE0MZL4</accession>
<dbReference type="EMBL" id="JAULSN010000009">
    <property type="protein sequence ID" value="KAK3364770.1"/>
    <property type="molecule type" value="Genomic_DNA"/>
</dbReference>
<evidence type="ECO:0000313" key="2">
    <source>
        <dbReference type="Proteomes" id="UP001287356"/>
    </source>
</evidence>
<name>A0AAE0MZL4_9PEZI</name>